<keyword evidence="2" id="KW-1185">Reference proteome</keyword>
<dbReference type="KEGG" id="nmus:H7A79_0410"/>
<accession>A0A7H1M845</accession>
<organism evidence="1 2">
    <name type="scientific">Neisseria musculi</name>
    <dbReference type="NCBI Taxonomy" id="1815583"/>
    <lineage>
        <taxon>Bacteria</taxon>
        <taxon>Pseudomonadati</taxon>
        <taxon>Pseudomonadota</taxon>
        <taxon>Betaproteobacteria</taxon>
        <taxon>Neisseriales</taxon>
        <taxon>Neisseriaceae</taxon>
        <taxon>Neisseria</taxon>
    </lineage>
</organism>
<gene>
    <name evidence="1" type="ORF">H7A79_0410</name>
</gene>
<sequence length="93" mass="11396">MFISEFHITQFQQSSHIYRNLPMALIMYKELARKNMFVKGIDVEMFKNFYQRFDSDFLEILFPDSSVLMIKFDKYVCHVYHPRSMYFKEFSIP</sequence>
<dbReference type="EMBL" id="CP060414">
    <property type="protein sequence ID" value="QNT57810.1"/>
    <property type="molecule type" value="Genomic_DNA"/>
</dbReference>
<proteinExistence type="predicted"/>
<name>A0A7H1M845_9NEIS</name>
<protein>
    <submittedName>
        <fullName evidence="1">Uncharacterized protein</fullName>
    </submittedName>
</protein>
<dbReference type="Proteomes" id="UP000516412">
    <property type="component" value="Chromosome"/>
</dbReference>
<evidence type="ECO:0000313" key="1">
    <source>
        <dbReference type="EMBL" id="QNT57810.1"/>
    </source>
</evidence>
<dbReference type="AlphaFoldDB" id="A0A7H1M845"/>
<reference evidence="1" key="1">
    <citation type="submission" date="2024-06" db="EMBL/GenBank/DDBJ databases">
        <title>Complete Genome Sequence of mouse commensal type strain Neisseria musculi.</title>
        <authorList>
            <person name="Thapa E."/>
            <person name="Aluvathingal J."/>
            <person name="Nadendla S."/>
            <person name="Mehta A."/>
            <person name="Tettelin H."/>
            <person name="Weyand N.J."/>
        </authorList>
    </citation>
    <scope>NUCLEOTIDE SEQUENCE</scope>
    <source>
        <strain evidence="1">NW831</strain>
    </source>
</reference>
<evidence type="ECO:0000313" key="2">
    <source>
        <dbReference type="Proteomes" id="UP000516412"/>
    </source>
</evidence>